<dbReference type="EMBL" id="PYDT01000006">
    <property type="protein sequence ID" value="THU58318.1"/>
    <property type="molecule type" value="Genomic_DNA"/>
</dbReference>
<keyword evidence="1" id="KW-0175">Coiled coil</keyword>
<feature type="compositionally biased region" description="Low complexity" evidence="2">
    <location>
        <begin position="195"/>
        <end position="206"/>
    </location>
</feature>
<dbReference type="Proteomes" id="UP000317650">
    <property type="component" value="Chromosome 3"/>
</dbReference>
<comment type="caution">
    <text evidence="3">The sequence shown here is derived from an EMBL/GenBank/DDBJ whole genome shotgun (WGS) entry which is preliminary data.</text>
</comment>
<keyword evidence="4" id="KW-1185">Reference proteome</keyword>
<feature type="compositionally biased region" description="Basic and acidic residues" evidence="2">
    <location>
        <begin position="207"/>
        <end position="226"/>
    </location>
</feature>
<evidence type="ECO:0000313" key="3">
    <source>
        <dbReference type="EMBL" id="THU58318.1"/>
    </source>
</evidence>
<organism evidence="3 4">
    <name type="scientific">Musa balbisiana</name>
    <name type="common">Banana</name>
    <dbReference type="NCBI Taxonomy" id="52838"/>
    <lineage>
        <taxon>Eukaryota</taxon>
        <taxon>Viridiplantae</taxon>
        <taxon>Streptophyta</taxon>
        <taxon>Embryophyta</taxon>
        <taxon>Tracheophyta</taxon>
        <taxon>Spermatophyta</taxon>
        <taxon>Magnoliopsida</taxon>
        <taxon>Liliopsida</taxon>
        <taxon>Zingiberales</taxon>
        <taxon>Musaceae</taxon>
        <taxon>Musa</taxon>
    </lineage>
</organism>
<feature type="region of interest" description="Disordered" evidence="2">
    <location>
        <begin position="515"/>
        <end position="544"/>
    </location>
</feature>
<name>A0A4S8J9J2_MUSBA</name>
<dbReference type="AlphaFoldDB" id="A0A4S8J9J2"/>
<evidence type="ECO:0000256" key="2">
    <source>
        <dbReference type="SAM" id="MobiDB-lite"/>
    </source>
</evidence>
<accession>A0A4S8J9J2</accession>
<feature type="region of interest" description="Disordered" evidence="2">
    <location>
        <begin position="1"/>
        <end position="26"/>
    </location>
</feature>
<sequence length="544" mass="60179">MMASPSSSPSTSNNVGKGALPSCSSSSSNGKAARALEALMWPHDLNSTMSQSSLGYLRGRYGIPEELTLIAPEPGQRAYDPISRGFALTLDTFEAGLHLPLHPRYYFLYLVVVYFLVIDGTELLALSDWGFGLRWAVRVIDNTAPALIDRERMELWRLKEILSASRAIREMTEAWLVEAGLSLAPREMVNLVAVRGGRSSSTTSSRHPAEPRIGGKEAPVELEASRPQKKAKTVVVKKPDPPATRPRAQNESYQARVMGELSEGRPSDPLVAQWAGLTRVWADGDASAMFVRGGLHPDMARELYTMPSDVLLGKSAKSLLWGHHYTMALADCVRDAGRALDILIDCNDELRWQIEEIHTGAAPEAVAVAEQRASDLEAEAMRLKSEIQAIEQRALDLEVEGTRLKSEVKAAEEQNKELQVFLRTTRTEVHLARKEAVVLTKKLEEARREAKAAIEALATETQLRPEKDKKLIEDYKESSGFQLDLVQSGQVTYEYGCRIALARFKVHHPGLEVEENPFASCPEDPSVDMPDDVPFDDSLEAPKE</sequence>
<reference evidence="3 4" key="1">
    <citation type="journal article" date="2019" name="Nat. Plants">
        <title>Genome sequencing of Musa balbisiana reveals subgenome evolution and function divergence in polyploid bananas.</title>
        <authorList>
            <person name="Yao X."/>
        </authorList>
    </citation>
    <scope>NUCLEOTIDE SEQUENCE [LARGE SCALE GENOMIC DNA]</scope>
    <source>
        <strain evidence="4">cv. DH-PKW</strain>
        <tissue evidence="3">Leaves</tissue>
    </source>
</reference>
<evidence type="ECO:0000313" key="4">
    <source>
        <dbReference type="Proteomes" id="UP000317650"/>
    </source>
</evidence>
<feature type="compositionally biased region" description="Acidic residues" evidence="2">
    <location>
        <begin position="525"/>
        <end position="544"/>
    </location>
</feature>
<gene>
    <name evidence="3" type="ORF">C4D60_Mb03t12940</name>
</gene>
<feature type="region of interest" description="Disordered" evidence="2">
    <location>
        <begin position="195"/>
        <end position="251"/>
    </location>
</feature>
<feature type="compositionally biased region" description="Low complexity" evidence="2">
    <location>
        <begin position="1"/>
        <end position="12"/>
    </location>
</feature>
<proteinExistence type="predicted"/>
<protein>
    <submittedName>
        <fullName evidence="3">Uncharacterized protein</fullName>
    </submittedName>
</protein>
<feature type="coiled-coil region" evidence="1">
    <location>
        <begin position="366"/>
        <end position="463"/>
    </location>
</feature>
<evidence type="ECO:0000256" key="1">
    <source>
        <dbReference type="SAM" id="Coils"/>
    </source>
</evidence>